<evidence type="ECO:0000259" key="1">
    <source>
        <dbReference type="Pfam" id="PF21916"/>
    </source>
</evidence>
<dbReference type="InterPro" id="IPR054114">
    <property type="entry name" value="Mtd_2nd"/>
</dbReference>
<reference evidence="2 3" key="1">
    <citation type="submission" date="2020-08" db="EMBL/GenBank/DDBJ databases">
        <title>Bridging the membrane lipid divide: bacteria of the FCB group superphylum have the potential to synthesize archaeal ether lipids.</title>
        <authorList>
            <person name="Villanueva L."/>
            <person name="Von Meijenfeldt F.A.B."/>
            <person name="Westbye A.B."/>
            <person name="Yadav S."/>
            <person name="Hopmans E.C."/>
            <person name="Dutilh B.E."/>
            <person name="Sinninghe Damste J.S."/>
        </authorList>
    </citation>
    <scope>NUCLEOTIDE SEQUENCE [LARGE SCALE GENOMIC DNA]</scope>
    <source>
        <strain evidence="2">NIOZ-UU30</strain>
    </source>
</reference>
<dbReference type="Proteomes" id="UP000603434">
    <property type="component" value="Unassembled WGS sequence"/>
</dbReference>
<evidence type="ECO:0000313" key="3">
    <source>
        <dbReference type="Proteomes" id="UP000603434"/>
    </source>
</evidence>
<name>A0A8J6TIE7_9BACT</name>
<gene>
    <name evidence="2" type="ORF">H8E23_06110</name>
</gene>
<organism evidence="2 3">
    <name type="scientific">Candidatus Desulfatibia profunda</name>
    <dbReference type="NCBI Taxonomy" id="2841695"/>
    <lineage>
        <taxon>Bacteria</taxon>
        <taxon>Pseudomonadati</taxon>
        <taxon>Thermodesulfobacteriota</taxon>
        <taxon>Desulfobacteria</taxon>
        <taxon>Desulfobacterales</taxon>
        <taxon>Desulfobacterales incertae sedis</taxon>
        <taxon>Candidatus Desulfatibia</taxon>
    </lineage>
</organism>
<dbReference type="InterPro" id="IPR042095">
    <property type="entry name" value="SUMF_sf"/>
</dbReference>
<dbReference type="EMBL" id="JACNJH010000113">
    <property type="protein sequence ID" value="MBC8360952.1"/>
    <property type="molecule type" value="Genomic_DNA"/>
</dbReference>
<protein>
    <recommendedName>
        <fullName evidence="1">Major tropism determinant second domain-containing protein</fullName>
    </recommendedName>
</protein>
<dbReference type="Gene3D" id="2.80.20.10">
    <property type="entry name" value="Tail fiber receptor-binding protein"/>
    <property type="match status" value="1"/>
</dbReference>
<proteinExistence type="predicted"/>
<feature type="domain" description="Major tropism determinant second" evidence="1">
    <location>
        <begin position="86"/>
        <end position="206"/>
    </location>
</feature>
<evidence type="ECO:0000313" key="2">
    <source>
        <dbReference type="EMBL" id="MBC8360952.1"/>
    </source>
</evidence>
<dbReference type="AlphaFoldDB" id="A0A8J6TIE7"/>
<dbReference type="InterPro" id="IPR016187">
    <property type="entry name" value="CTDL_fold"/>
</dbReference>
<comment type="caution">
    <text evidence="2">The sequence shown here is derived from an EMBL/GenBank/DDBJ whole genome shotgun (WGS) entry which is preliminary data.</text>
</comment>
<dbReference type="Pfam" id="PF21916">
    <property type="entry name" value="mtd_2nd"/>
    <property type="match status" value="1"/>
</dbReference>
<dbReference type="SUPFAM" id="SSF141658">
    <property type="entry name" value="Bacteriophage trimeric proteins domain"/>
    <property type="match status" value="1"/>
</dbReference>
<accession>A0A8J6TIE7</accession>
<dbReference type="SUPFAM" id="SSF56436">
    <property type="entry name" value="C-type lectin-like"/>
    <property type="match status" value="1"/>
</dbReference>
<sequence>MADVKITNYDPLTTPAAADLFEIVDDVAGTPTSKKITWADLFKAPTIITPDLGTPSAGDLANCTGLPGSGLASGFPVLYERSTQLARSAVDTVTVYEDTAVNVDGTIFIVAADTALELNTNATWDTGTALNDAARAGHDYYVYACDNSGTLVLLVSADGTNPTGYTTSTSRKIGGFHCLCVAVGTIGGHTLTDFAQGDVLPASVWDIKHRPVSSPEGMVFSEEADIWVDIYLASGTGGSTASVNGGTISDTRDWNDFVDDFGAVKKQLLDDAEFQLIAAGSNEETNITGNSDPVTTGGHSDSAGRRMISNIGCEDCAGAMYQWLRDQSAKYDDAVAADWYNLPGSKGSLYRPVDTNDVKLLAGGSWVAAALCGSRCRYANRYRWLTSTHFGGRGRSRKL</sequence>
<dbReference type="Gene3D" id="3.90.1580.10">
    <property type="entry name" value="paralog of FGE (formylglycine-generating enzyme)"/>
    <property type="match status" value="1"/>
</dbReference>